<dbReference type="HOGENOM" id="CLU_3154974_0_0_3"/>
<dbReference type="AlphaFoldDB" id="F4XQ18"/>
<dbReference type="SUPFAM" id="SSF53850">
    <property type="entry name" value="Periplasmic binding protein-like II"/>
    <property type="match status" value="1"/>
</dbReference>
<name>F4XQ18_9CYAN</name>
<evidence type="ECO:0000313" key="1">
    <source>
        <dbReference type="EMBL" id="EGJ33385.1"/>
    </source>
</evidence>
<dbReference type="Gene3D" id="3.40.190.100">
    <property type="entry name" value="Glycine betaine-binding periplasmic protein, domain 2"/>
    <property type="match status" value="1"/>
</dbReference>
<gene>
    <name evidence="1" type="ORF">LYNGBM3L_37000</name>
</gene>
<organism evidence="1 2">
    <name type="scientific">Moorena producens 3L</name>
    <dbReference type="NCBI Taxonomy" id="489825"/>
    <lineage>
        <taxon>Bacteria</taxon>
        <taxon>Bacillati</taxon>
        <taxon>Cyanobacteriota</taxon>
        <taxon>Cyanophyceae</taxon>
        <taxon>Coleofasciculales</taxon>
        <taxon>Coleofasciculaceae</taxon>
        <taxon>Moorena</taxon>
    </lineage>
</organism>
<dbReference type="EMBL" id="GL890851">
    <property type="protein sequence ID" value="EGJ33385.1"/>
    <property type="molecule type" value="Genomic_DNA"/>
</dbReference>
<proteinExistence type="predicted"/>
<protein>
    <submittedName>
        <fullName evidence="1">Uncharacterized protein</fullName>
    </submittedName>
</protein>
<dbReference type="eggNOG" id="COG2113">
    <property type="taxonomic scope" value="Bacteria"/>
</dbReference>
<accession>F4XQ18</accession>
<sequence>MPSRLWNTIKPEQLKNPKIAKLFDSDGDGKANLTGCNPGWGMELASLI</sequence>
<dbReference type="OrthoDB" id="9787902at2"/>
<keyword evidence="2" id="KW-1185">Reference proteome</keyword>
<evidence type="ECO:0000313" key="2">
    <source>
        <dbReference type="Proteomes" id="UP000003959"/>
    </source>
</evidence>
<dbReference type="RefSeq" id="WP_008182382.1">
    <property type="nucleotide sequence ID" value="NZ_GL890851.1"/>
</dbReference>
<dbReference type="Proteomes" id="UP000003959">
    <property type="component" value="Unassembled WGS sequence"/>
</dbReference>
<reference evidence="2" key="1">
    <citation type="journal article" date="2011" name="Proc. Natl. Acad. Sci. U.S.A.">
        <title>Genomic insights into the physiology and ecology of the marine filamentous cyanobacterium Lyngbya majuscula.</title>
        <authorList>
            <person name="Jones A.C."/>
            <person name="Monroe E.A."/>
            <person name="Podell S."/>
            <person name="Hess W.R."/>
            <person name="Klages S."/>
            <person name="Esquenazi E."/>
            <person name="Niessen S."/>
            <person name="Hoover H."/>
            <person name="Rothmann M."/>
            <person name="Lasken R.S."/>
            <person name="Yates J.R.III."/>
            <person name="Reinhardt R."/>
            <person name="Kube M."/>
            <person name="Burkart M.D."/>
            <person name="Allen E.E."/>
            <person name="Dorrestein P.C."/>
            <person name="Gerwick W.H."/>
            <person name="Gerwick L."/>
        </authorList>
    </citation>
    <scope>NUCLEOTIDE SEQUENCE [LARGE SCALE GENOMIC DNA]</scope>
    <source>
        <strain evidence="2">3L</strain>
    </source>
</reference>